<evidence type="ECO:0000256" key="4">
    <source>
        <dbReference type="ARBA" id="ARBA00023002"/>
    </source>
</evidence>
<comment type="caution">
    <text evidence="6">The sequence shown here is derived from an EMBL/GenBank/DDBJ whole genome shotgun (WGS) entry which is preliminary data.</text>
</comment>
<keyword evidence="2" id="KW-0349">Heme</keyword>
<name>A0ABS0NT16_9ACTN</name>
<dbReference type="InterPro" id="IPR001128">
    <property type="entry name" value="Cyt_P450"/>
</dbReference>
<dbReference type="PANTHER" id="PTHR24302">
    <property type="entry name" value="CYTOCHROME P450 FAMILY 3"/>
    <property type="match status" value="1"/>
</dbReference>
<proteinExistence type="inferred from homology"/>
<dbReference type="CDD" id="cd00302">
    <property type="entry name" value="cytochrome_P450"/>
    <property type="match status" value="1"/>
</dbReference>
<evidence type="ECO:0000313" key="7">
    <source>
        <dbReference type="Proteomes" id="UP000807371"/>
    </source>
</evidence>
<evidence type="ECO:0000256" key="2">
    <source>
        <dbReference type="ARBA" id="ARBA00022617"/>
    </source>
</evidence>
<evidence type="ECO:0000256" key="5">
    <source>
        <dbReference type="ARBA" id="ARBA00023004"/>
    </source>
</evidence>
<evidence type="ECO:0000256" key="3">
    <source>
        <dbReference type="ARBA" id="ARBA00022723"/>
    </source>
</evidence>
<dbReference type="InterPro" id="IPR036396">
    <property type="entry name" value="Cyt_P450_sf"/>
</dbReference>
<protein>
    <submittedName>
        <fullName evidence="6">Cytochrome P450</fullName>
    </submittedName>
</protein>
<comment type="similarity">
    <text evidence="1">Belongs to the cytochrome P450 family.</text>
</comment>
<dbReference type="SUPFAM" id="SSF48264">
    <property type="entry name" value="Cytochrome P450"/>
    <property type="match status" value="1"/>
</dbReference>
<evidence type="ECO:0000313" key="6">
    <source>
        <dbReference type="EMBL" id="MBH5338353.1"/>
    </source>
</evidence>
<dbReference type="InterPro" id="IPR050705">
    <property type="entry name" value="Cytochrome_P450_3A"/>
</dbReference>
<dbReference type="PANTHER" id="PTHR24302:SF15">
    <property type="entry name" value="FATTY-ACID PEROXYGENASE"/>
    <property type="match status" value="1"/>
</dbReference>
<evidence type="ECO:0000256" key="1">
    <source>
        <dbReference type="ARBA" id="ARBA00010617"/>
    </source>
</evidence>
<dbReference type="Proteomes" id="UP000807371">
    <property type="component" value="Unassembled WGS sequence"/>
</dbReference>
<keyword evidence="3" id="KW-0479">Metal-binding</keyword>
<sequence>MLLGSLPYWLPGTVVRLRTRVFAEVNGEEGVTFPNATLGPDRFVEVYGHPGAAGRSKGAALSDLFWYWLAPGSEVHQEHLEPGPRYQEVAAATARVLAGPGEELARAAAHRTAAALDRAVPGRARLVRLRDLMMPVWAEFFYELVFREPCPPDARRLIVGHADDVVSSLKCTRLRHMARRHALTRYLRRRIAAGDVPADALPRGLSEREQAYYLQGTFFNTAVVQMSEAMAHLLLVLARHRDVQRRLADRPDDEAYLSQVMNETFRLYPLFGVAHRIATEDIALPDAPVIPAGSVLCFSYPDYHASGYRDPEAFRPERWRLLKTKEAHFIPFGVAANRPCPAWRLAPLAMRAATREVLRRFTLDSPVTHTRSLPHRGPCLLVRRGSRLPRGGRAAVRAFLRVRDRWEDVWRAPVQLALGTWMVLDARRRRPAQRYFATHDTEGRPTACPVRHAP</sequence>
<dbReference type="EMBL" id="JACYXC010000001">
    <property type="protein sequence ID" value="MBH5338353.1"/>
    <property type="molecule type" value="Genomic_DNA"/>
</dbReference>
<organism evidence="6 7">
    <name type="scientific">Streptomyces pactum</name>
    <dbReference type="NCBI Taxonomy" id="68249"/>
    <lineage>
        <taxon>Bacteria</taxon>
        <taxon>Bacillati</taxon>
        <taxon>Actinomycetota</taxon>
        <taxon>Actinomycetes</taxon>
        <taxon>Kitasatosporales</taxon>
        <taxon>Streptomycetaceae</taxon>
        <taxon>Streptomyces</taxon>
    </lineage>
</organism>
<accession>A0ABS0NT16</accession>
<dbReference type="Pfam" id="PF00067">
    <property type="entry name" value="p450"/>
    <property type="match status" value="1"/>
</dbReference>
<reference evidence="6 7" key="1">
    <citation type="submission" date="2020-09" db="EMBL/GenBank/DDBJ databases">
        <title>Biosynthesis of the nuclear factor of activated T cells inhibitor NFAT-133 and its congeners in Streptomyces pactum.</title>
        <authorList>
            <person name="Zhou W."/>
            <person name="Posri P."/>
            <person name="Abugrain M.E."/>
            <person name="Weisberg A.J."/>
            <person name="Chang J.H."/>
            <person name="Mahmud T."/>
        </authorList>
    </citation>
    <scope>NUCLEOTIDE SEQUENCE [LARGE SCALE GENOMIC DNA]</scope>
    <source>
        <strain evidence="6 7">ATCC 27456</strain>
    </source>
</reference>
<keyword evidence="7" id="KW-1185">Reference proteome</keyword>
<gene>
    <name evidence="6" type="ORF">IHE55_27610</name>
</gene>
<keyword evidence="4" id="KW-0560">Oxidoreductase</keyword>
<dbReference type="Gene3D" id="1.10.630.10">
    <property type="entry name" value="Cytochrome P450"/>
    <property type="match status" value="1"/>
</dbReference>
<keyword evidence="5" id="KW-0408">Iron</keyword>